<evidence type="ECO:0000256" key="10">
    <source>
        <dbReference type="ARBA" id="ARBA00023180"/>
    </source>
</evidence>
<keyword evidence="8 12" id="KW-0378">Hydrolase</keyword>
<dbReference type="InterPro" id="IPR041469">
    <property type="entry name" value="Subtilisin-like_FN3"/>
</dbReference>
<dbReference type="FunFam" id="3.40.50.200:FF:000006">
    <property type="entry name" value="Subtilisin-like protease SBT1.5"/>
    <property type="match status" value="1"/>
</dbReference>
<dbReference type="InterPro" id="IPR015500">
    <property type="entry name" value="Peptidase_S8_subtilisin-rel"/>
</dbReference>
<accession>A0AAD7PF05</accession>
<feature type="active site" description="Charge relay system" evidence="11 12">
    <location>
        <position position="221"/>
    </location>
</feature>
<dbReference type="PANTHER" id="PTHR10795">
    <property type="entry name" value="PROPROTEIN CONVERTASE SUBTILISIN/KEXIN"/>
    <property type="match status" value="1"/>
</dbReference>
<evidence type="ECO:0000256" key="5">
    <source>
        <dbReference type="ARBA" id="ARBA00022525"/>
    </source>
</evidence>
<dbReference type="Gene3D" id="3.30.70.80">
    <property type="entry name" value="Peptidase S8 propeptide/proteinase inhibitor I9"/>
    <property type="match status" value="1"/>
</dbReference>
<dbReference type="InterPro" id="IPR037045">
    <property type="entry name" value="S8pro/Inhibitor_I9_sf"/>
</dbReference>
<feature type="domain" description="Inhibitor I9" evidence="16">
    <location>
        <begin position="51"/>
        <end position="131"/>
    </location>
</feature>
<feature type="domain" description="PA" evidence="15">
    <location>
        <begin position="379"/>
        <end position="466"/>
    </location>
</feature>
<dbReference type="SUPFAM" id="SSF52743">
    <property type="entry name" value="Subtilisin-like"/>
    <property type="match status" value="1"/>
</dbReference>
<comment type="similarity">
    <text evidence="3 12">Belongs to the peptidase S8 family.</text>
</comment>
<keyword evidence="6 12" id="KW-0645">Protease</keyword>
<dbReference type="PROSITE" id="PS51892">
    <property type="entry name" value="SUBTILASE"/>
    <property type="match status" value="1"/>
</dbReference>
<dbReference type="Pfam" id="PF05922">
    <property type="entry name" value="Inhibitor_I9"/>
    <property type="match status" value="1"/>
</dbReference>
<dbReference type="PROSITE" id="PS00136">
    <property type="entry name" value="SUBTILASE_ASP"/>
    <property type="match status" value="1"/>
</dbReference>
<dbReference type="FunFam" id="3.50.30.30:FF:000005">
    <property type="entry name" value="subtilisin-like protease SBT1.5"/>
    <property type="match status" value="1"/>
</dbReference>
<feature type="active site" description="Charge relay system" evidence="11 12">
    <location>
        <position position="547"/>
    </location>
</feature>
<evidence type="ECO:0000256" key="1">
    <source>
        <dbReference type="ARBA" id="ARBA00002076"/>
    </source>
</evidence>
<dbReference type="GO" id="GO:0004252">
    <property type="term" value="F:serine-type endopeptidase activity"/>
    <property type="evidence" value="ECO:0007669"/>
    <property type="project" value="UniProtKB-UniRule"/>
</dbReference>
<evidence type="ECO:0000256" key="6">
    <source>
        <dbReference type="ARBA" id="ARBA00022670"/>
    </source>
</evidence>
<dbReference type="PRINTS" id="PR00723">
    <property type="entry name" value="SUBTILISIN"/>
</dbReference>
<dbReference type="InterPro" id="IPR023827">
    <property type="entry name" value="Peptidase_S8_Asp-AS"/>
</dbReference>
<keyword evidence="4" id="KW-0052">Apoplast</keyword>
<evidence type="ECO:0000256" key="3">
    <source>
        <dbReference type="ARBA" id="ARBA00011073"/>
    </source>
</evidence>
<dbReference type="InterPro" id="IPR003137">
    <property type="entry name" value="PA_domain"/>
</dbReference>
<evidence type="ECO:0000313" key="19">
    <source>
        <dbReference type="Proteomes" id="UP001163823"/>
    </source>
</evidence>
<comment type="subcellular location">
    <subcellularLocation>
        <location evidence="2">Secreted</location>
        <location evidence="2">Extracellular space</location>
        <location evidence="2">Apoplast</location>
    </subcellularLocation>
</comment>
<dbReference type="Proteomes" id="UP001163823">
    <property type="component" value="Chromosome 10"/>
</dbReference>
<comment type="function">
    <text evidence="1">Required for arbuscular mycorrhiza (AM) development during AM symbiosis with AM fungi (e.g. Glomeromycota intraradices).</text>
</comment>
<dbReference type="Gene3D" id="2.60.40.2310">
    <property type="match status" value="1"/>
</dbReference>
<comment type="caution">
    <text evidence="18">The sequence shown here is derived from an EMBL/GenBank/DDBJ whole genome shotgun (WGS) entry which is preliminary data.</text>
</comment>
<keyword evidence="10" id="KW-0325">Glycoprotein</keyword>
<dbReference type="CDD" id="cd02120">
    <property type="entry name" value="PA_subtilisin_like"/>
    <property type="match status" value="1"/>
</dbReference>
<feature type="chain" id="PRO_5041924149" evidence="13">
    <location>
        <begin position="32"/>
        <end position="763"/>
    </location>
</feature>
<dbReference type="CDD" id="cd04852">
    <property type="entry name" value="Peptidases_S8_3"/>
    <property type="match status" value="1"/>
</dbReference>
<feature type="active site" description="Charge relay system" evidence="11 12">
    <location>
        <position position="163"/>
    </location>
</feature>
<keyword evidence="9 12" id="KW-0720">Serine protease</keyword>
<evidence type="ECO:0000256" key="4">
    <source>
        <dbReference type="ARBA" id="ARBA00022523"/>
    </source>
</evidence>
<keyword evidence="7 13" id="KW-0732">Signal</keyword>
<dbReference type="InterPro" id="IPR034197">
    <property type="entry name" value="Peptidases_S8_3"/>
</dbReference>
<evidence type="ECO:0000256" key="12">
    <source>
        <dbReference type="PROSITE-ProRule" id="PRU01240"/>
    </source>
</evidence>
<organism evidence="18 19">
    <name type="scientific">Quillaja saponaria</name>
    <name type="common">Soap bark tree</name>
    <dbReference type="NCBI Taxonomy" id="32244"/>
    <lineage>
        <taxon>Eukaryota</taxon>
        <taxon>Viridiplantae</taxon>
        <taxon>Streptophyta</taxon>
        <taxon>Embryophyta</taxon>
        <taxon>Tracheophyta</taxon>
        <taxon>Spermatophyta</taxon>
        <taxon>Magnoliopsida</taxon>
        <taxon>eudicotyledons</taxon>
        <taxon>Gunneridae</taxon>
        <taxon>Pentapetalae</taxon>
        <taxon>rosids</taxon>
        <taxon>fabids</taxon>
        <taxon>Fabales</taxon>
        <taxon>Quillajaceae</taxon>
        <taxon>Quillaja</taxon>
    </lineage>
</organism>
<gene>
    <name evidence="18" type="ORF">O6P43_024262</name>
</gene>
<evidence type="ECO:0000256" key="7">
    <source>
        <dbReference type="ARBA" id="ARBA00022729"/>
    </source>
</evidence>
<feature type="domain" description="Subtilisin-like protease fibronectin type-III" evidence="17">
    <location>
        <begin position="662"/>
        <end position="760"/>
    </location>
</feature>
<dbReference type="GO" id="GO:0009610">
    <property type="term" value="P:response to symbiotic fungus"/>
    <property type="evidence" value="ECO:0007669"/>
    <property type="project" value="UniProtKB-ARBA"/>
</dbReference>
<evidence type="ECO:0000259" key="17">
    <source>
        <dbReference type="Pfam" id="PF17766"/>
    </source>
</evidence>
<evidence type="ECO:0000259" key="15">
    <source>
        <dbReference type="Pfam" id="PF02225"/>
    </source>
</evidence>
<evidence type="ECO:0000256" key="8">
    <source>
        <dbReference type="ARBA" id="ARBA00022801"/>
    </source>
</evidence>
<dbReference type="Pfam" id="PF17766">
    <property type="entry name" value="fn3_6"/>
    <property type="match status" value="1"/>
</dbReference>
<proteinExistence type="inferred from homology"/>
<evidence type="ECO:0000256" key="13">
    <source>
        <dbReference type="SAM" id="SignalP"/>
    </source>
</evidence>
<dbReference type="GO" id="GO:0009609">
    <property type="term" value="P:response to symbiotic bacterium"/>
    <property type="evidence" value="ECO:0007669"/>
    <property type="project" value="UniProtKB-ARBA"/>
</dbReference>
<dbReference type="AlphaFoldDB" id="A0AAD7PF05"/>
<keyword evidence="5" id="KW-0964">Secreted</keyword>
<dbReference type="Pfam" id="PF00082">
    <property type="entry name" value="Peptidase_S8"/>
    <property type="match status" value="1"/>
</dbReference>
<dbReference type="Pfam" id="PF02225">
    <property type="entry name" value="PA"/>
    <property type="match status" value="1"/>
</dbReference>
<sequence length="763" mass="80442">MESKKSGLLLIMSLVFFLCLIFMASFCPTMAQEMADVAITKELEEQSKLLTYIVYVKKPKGSITAQTEDLDSWYHSFLPATTASTNQQRLIHSYRNVVKGFAAKLTVEEAKAMAEKEGFLSAWPEKILPLHTTHSPSFLGLHQRSGLWQGSNSGKGVIIGILDTGIRPDHPSFSDEGIPPPPDKWDGECDFNDEDTCNNKLIGAKNFIKSSVKLPVDDVGHGTHTASTAAGSFVKDASVFGNAKGTAGGIAPYAHLAIYKVCSFQGCPESAILAALDTAVDDGVDVLSLSLGGGSAPFFADSIALGAFGATQKGIFVSCSAGNAGPGNSSLSNEAPWILTVGASTIDRSIVATAKLGNGAEYDGQSLFQPNDLGSNLLPLVYAGANGNQSSAFCEPGALKNVDVKGKVVVCVRGGNVGRIGKGVEVKSAGGIAMILINQETDGFTTIADAHVLPATHVSYPAGLKIIEYINSVSTPTAIIIFKGTVIGDPLAPIVSSFSSRGPSLESPGILKPDIIGPGVSILAAWPFSVENNTNSKATFNMVSGTSMSCPHLSGVAALIKSAHPDWSPAAIKSAIITTADTHNLGGKPIVDQTLDPADIFATGAGHVNPTKASDPGLIYDIQPDDYIPYLCGLGYSDKEVQLIVQDNDVKCSLVKSIPQAQLNYPSFSIEMGSETQDYTRTVTNVGPVGSTYTVDIGVPLALGMSVNPSTITFTEVNQKATYSVEFIPQIKENRGNHTFAEGYLNWVSDKHSVRSPIAIIFK</sequence>
<name>A0AAD7PF05_QUISA</name>
<feature type="signal peptide" evidence="13">
    <location>
        <begin position="1"/>
        <end position="31"/>
    </location>
</feature>
<dbReference type="InterPro" id="IPR045051">
    <property type="entry name" value="SBT"/>
</dbReference>
<reference evidence="18" key="1">
    <citation type="journal article" date="2023" name="Science">
        <title>Elucidation of the pathway for biosynthesis of saponin adjuvants from the soapbark tree.</title>
        <authorList>
            <person name="Reed J."/>
            <person name="Orme A."/>
            <person name="El-Demerdash A."/>
            <person name="Owen C."/>
            <person name="Martin L.B.B."/>
            <person name="Misra R.C."/>
            <person name="Kikuchi S."/>
            <person name="Rejzek M."/>
            <person name="Martin A.C."/>
            <person name="Harkess A."/>
            <person name="Leebens-Mack J."/>
            <person name="Louveau T."/>
            <person name="Stephenson M.J."/>
            <person name="Osbourn A."/>
        </authorList>
    </citation>
    <scope>NUCLEOTIDE SEQUENCE</scope>
    <source>
        <strain evidence="18">S10</strain>
    </source>
</reference>
<dbReference type="Gene3D" id="3.50.30.30">
    <property type="match status" value="1"/>
</dbReference>
<evidence type="ECO:0000256" key="9">
    <source>
        <dbReference type="ARBA" id="ARBA00022825"/>
    </source>
</evidence>
<evidence type="ECO:0000313" key="18">
    <source>
        <dbReference type="EMBL" id="KAJ7952410.1"/>
    </source>
</evidence>
<dbReference type="Gene3D" id="3.40.50.200">
    <property type="entry name" value="Peptidase S8/S53 domain"/>
    <property type="match status" value="1"/>
</dbReference>
<evidence type="ECO:0000256" key="2">
    <source>
        <dbReference type="ARBA" id="ARBA00004271"/>
    </source>
</evidence>
<evidence type="ECO:0000259" key="16">
    <source>
        <dbReference type="Pfam" id="PF05922"/>
    </source>
</evidence>
<dbReference type="InterPro" id="IPR036852">
    <property type="entry name" value="Peptidase_S8/S53_dom_sf"/>
</dbReference>
<dbReference type="InterPro" id="IPR000209">
    <property type="entry name" value="Peptidase_S8/S53_dom"/>
</dbReference>
<dbReference type="GO" id="GO:0048046">
    <property type="term" value="C:apoplast"/>
    <property type="evidence" value="ECO:0007669"/>
    <property type="project" value="UniProtKB-SubCell"/>
</dbReference>
<dbReference type="GO" id="GO:0006508">
    <property type="term" value="P:proteolysis"/>
    <property type="evidence" value="ECO:0007669"/>
    <property type="project" value="UniProtKB-KW"/>
</dbReference>
<keyword evidence="19" id="KW-1185">Reference proteome</keyword>
<feature type="domain" description="Peptidase S8/S53" evidence="14">
    <location>
        <begin position="154"/>
        <end position="583"/>
    </location>
</feature>
<dbReference type="InterPro" id="IPR010259">
    <property type="entry name" value="S8pro/Inhibitor_I9"/>
</dbReference>
<evidence type="ECO:0000256" key="11">
    <source>
        <dbReference type="PIRSR" id="PIRSR615500-1"/>
    </source>
</evidence>
<dbReference type="EMBL" id="JARAOO010000010">
    <property type="protein sequence ID" value="KAJ7952410.1"/>
    <property type="molecule type" value="Genomic_DNA"/>
</dbReference>
<protein>
    <submittedName>
        <fullName evidence="18">Subtilisin-like protease</fullName>
    </submittedName>
</protein>
<dbReference type="KEGG" id="qsa:O6P43_024262"/>
<evidence type="ECO:0000259" key="14">
    <source>
        <dbReference type="Pfam" id="PF00082"/>
    </source>
</evidence>